<reference evidence="2 3" key="2">
    <citation type="journal article" date="2010" name="Stand. Genomic Sci.">
        <title>Complete genome sequence of Syntrophothermus lipocalidus type strain (TGB-C1).</title>
        <authorList>
            <person name="Djao O.D."/>
            <person name="Zhang X."/>
            <person name="Lucas S."/>
            <person name="Lapidus A."/>
            <person name="Del Rio T.G."/>
            <person name="Nolan M."/>
            <person name="Tice H."/>
            <person name="Cheng J.F."/>
            <person name="Han C."/>
            <person name="Tapia R."/>
            <person name="Goodwin L."/>
            <person name="Pitluck S."/>
            <person name="Liolios K."/>
            <person name="Ivanova N."/>
            <person name="Mavromatis K."/>
            <person name="Mikhailova N."/>
            <person name="Ovchinnikova G."/>
            <person name="Pati A."/>
            <person name="Brambilla E."/>
            <person name="Chen A."/>
            <person name="Palaniappan K."/>
            <person name="Land M."/>
            <person name="Hauser L."/>
            <person name="Chang Y.J."/>
            <person name="Jeffries C.D."/>
            <person name="Rohde M."/>
            <person name="Sikorski J."/>
            <person name="Spring S."/>
            <person name="Goker M."/>
            <person name="Detter J.C."/>
            <person name="Woyke T."/>
            <person name="Bristow J."/>
            <person name="Eisen J.A."/>
            <person name="Markowitz V."/>
            <person name="Hugenholtz P."/>
            <person name="Kyrpides N.C."/>
            <person name="Klenk H.P."/>
        </authorList>
    </citation>
    <scope>NUCLEOTIDE SEQUENCE [LARGE SCALE GENOMIC DNA]</scope>
    <source>
        <strain evidence="3">DSM 12680 / TGB-C1</strain>
    </source>
</reference>
<dbReference type="GO" id="GO:0042597">
    <property type="term" value="C:periplasmic space"/>
    <property type="evidence" value="ECO:0007669"/>
    <property type="project" value="InterPro"/>
</dbReference>
<accession>D7CNL1</accession>
<dbReference type="eggNOG" id="COG4624">
    <property type="taxonomic scope" value="Bacteria"/>
</dbReference>
<reference evidence="3" key="1">
    <citation type="journal article" date="2010" name="Stand. Genomic Sci.">
        <title>Complete genome sequence of Syntrophothermus lipocalidus type strain (TGB-C1T).</title>
        <authorList>
            <consortium name="US DOE Joint Genome Institute (JGI-PGF)"/>
            <person name="Djao O."/>
            <person name="Zhang X."/>
            <person name="Lucas S."/>
            <person name="Lapidus A."/>
            <person name="Glavina Del Rio T."/>
            <person name="Nolan M."/>
            <person name="Tice H."/>
            <person name="Cheng J."/>
            <person name="Han C."/>
            <person name="Tapia R."/>
            <person name="Goodwin L."/>
            <person name="Pitluck S."/>
            <person name="Liolios K."/>
            <person name="Ivanova N."/>
            <person name="Mavromatis K."/>
            <person name="Mikhailova N."/>
            <person name="Ovchinnikova G."/>
            <person name="Pati A."/>
            <person name="Brambilla E."/>
            <person name="Chen A."/>
            <person name="Palaniappan K."/>
            <person name="Land M."/>
            <person name="Hauser L."/>
            <person name="Chang Y."/>
            <person name="Jeffries C."/>
            <person name="Rohde M."/>
            <person name="Sikorski J."/>
            <person name="Spring S."/>
            <person name="Goker M."/>
            <person name="Detter J."/>
            <person name="Woyke T."/>
            <person name="Bristow J."/>
            <person name="Eisen J."/>
            <person name="Markowitz V."/>
            <person name="Hugenholtz P."/>
            <person name="Kyrpides N."/>
            <person name="Klenk H."/>
        </authorList>
    </citation>
    <scope>NUCLEOTIDE SEQUENCE [LARGE SCALE GENOMIC DNA]</scope>
    <source>
        <strain evidence="3">DSM 12680 / TGB-C1</strain>
    </source>
</reference>
<dbReference type="GO" id="GO:0008901">
    <property type="term" value="F:ferredoxin hydrogenase activity"/>
    <property type="evidence" value="ECO:0007669"/>
    <property type="project" value="InterPro"/>
</dbReference>
<dbReference type="SMART" id="SM00902">
    <property type="entry name" value="Fe_hyd_SSU"/>
    <property type="match status" value="1"/>
</dbReference>
<organism evidence="2 3">
    <name type="scientific">Syntrophothermus lipocalidus (strain DSM 12680 / TGB-C1)</name>
    <dbReference type="NCBI Taxonomy" id="643648"/>
    <lineage>
        <taxon>Bacteria</taxon>
        <taxon>Bacillati</taxon>
        <taxon>Bacillota</taxon>
        <taxon>Clostridia</taxon>
        <taxon>Eubacteriales</taxon>
        <taxon>Syntrophomonadaceae</taxon>
        <taxon>Syntrophothermus</taxon>
    </lineage>
</organism>
<evidence type="ECO:0000313" key="2">
    <source>
        <dbReference type="EMBL" id="ADI02296.1"/>
    </source>
</evidence>
<dbReference type="SUPFAM" id="SSF48674">
    <property type="entry name" value="Fe-only hydrogenase smaller subunit"/>
    <property type="match status" value="1"/>
</dbReference>
<protein>
    <submittedName>
        <fullName evidence="2">Iron hydrogenase small subunit</fullName>
    </submittedName>
</protein>
<dbReference type="PROSITE" id="PS51318">
    <property type="entry name" value="TAT"/>
    <property type="match status" value="1"/>
</dbReference>
<dbReference type="InterPro" id="IPR008953">
    <property type="entry name" value="Fe_hydrogenase_HydB"/>
</dbReference>
<dbReference type="HOGENOM" id="CLU_2060269_0_0_9"/>
<dbReference type="GO" id="GO:0005506">
    <property type="term" value="F:iron ion binding"/>
    <property type="evidence" value="ECO:0007669"/>
    <property type="project" value="InterPro"/>
</dbReference>
<evidence type="ECO:0000259" key="1">
    <source>
        <dbReference type="SMART" id="SM00902"/>
    </source>
</evidence>
<dbReference type="AlphaFoldDB" id="D7CNL1"/>
<dbReference type="Pfam" id="PF02256">
    <property type="entry name" value="Fe_hyd_SSU"/>
    <property type="match status" value="1"/>
</dbReference>
<proteinExistence type="predicted"/>
<dbReference type="RefSeq" id="WP_013175698.1">
    <property type="nucleotide sequence ID" value="NC_014220.1"/>
</dbReference>
<dbReference type="Proteomes" id="UP000000378">
    <property type="component" value="Chromosome"/>
</dbReference>
<keyword evidence="3" id="KW-1185">Reference proteome</keyword>
<sequence>MTVFSEKGGITRRQFFKGAGILAITAVLTGVFSKIGIDMTKAGDDYIAKRAQGLYTLDEKMTIRKSHENPEIIQLYKDFLSPGEVKPMSEKAHHLLHTRYGQDIPAFIEELKGQHEEAA</sequence>
<dbReference type="EMBL" id="CP002048">
    <property type="protein sequence ID" value="ADI02296.1"/>
    <property type="molecule type" value="Genomic_DNA"/>
</dbReference>
<dbReference type="Gene3D" id="4.10.260.20">
    <property type="entry name" value="Iron hydrogenase, small subunit"/>
    <property type="match status" value="1"/>
</dbReference>
<name>D7CNL1_SYNLT</name>
<dbReference type="InterPro" id="IPR003149">
    <property type="entry name" value="Fe_hydrogenase_ssu"/>
</dbReference>
<evidence type="ECO:0000313" key="3">
    <source>
        <dbReference type="Proteomes" id="UP000000378"/>
    </source>
</evidence>
<gene>
    <name evidence="2" type="ordered locus">Slip_1533</name>
</gene>
<dbReference type="GO" id="GO:0009055">
    <property type="term" value="F:electron transfer activity"/>
    <property type="evidence" value="ECO:0007669"/>
    <property type="project" value="InterPro"/>
</dbReference>
<dbReference type="InterPro" id="IPR036991">
    <property type="entry name" value="Fe_hydrogenase_ssu_sf"/>
</dbReference>
<dbReference type="KEGG" id="slp:Slip_1533"/>
<feature type="domain" description="Iron hydrogenase small subunit" evidence="1">
    <location>
        <begin position="41"/>
        <end position="104"/>
    </location>
</feature>
<dbReference type="STRING" id="643648.Slip_1533"/>
<dbReference type="InterPro" id="IPR006311">
    <property type="entry name" value="TAT_signal"/>
</dbReference>
<dbReference type="GO" id="GO:0051536">
    <property type="term" value="F:iron-sulfur cluster binding"/>
    <property type="evidence" value="ECO:0007669"/>
    <property type="project" value="InterPro"/>
</dbReference>